<organism evidence="1 2">
    <name type="scientific">Sphingomonas trueperi</name>
    <dbReference type="NCBI Taxonomy" id="53317"/>
    <lineage>
        <taxon>Bacteria</taxon>
        <taxon>Pseudomonadati</taxon>
        <taxon>Pseudomonadota</taxon>
        <taxon>Alphaproteobacteria</taxon>
        <taxon>Sphingomonadales</taxon>
        <taxon>Sphingomonadaceae</taxon>
        <taxon>Sphingomonas</taxon>
    </lineage>
</organism>
<evidence type="ECO:0000313" key="1">
    <source>
        <dbReference type="EMBL" id="NJB99339.1"/>
    </source>
</evidence>
<sequence>MNDTLREVFSDGFAAPLGEVIAAVGRGVADAQAALDRASLEATLEVYHDEGTAAATLLRDIGYRPTFYVLPETTCEVQVSMRVGGSNGVDGAANAAPGSPASMRSRPYVTPVDAGFANRFGYQASASAKLTFKIVPVPPPSALDDNRPVPDLIGRTGGDADAALASLGLFAAFRAAGDKPVAREEALKMNVRAQDSPPLALIAIGGTVTLTVA</sequence>
<protein>
    <recommendedName>
        <fullName evidence="3">PASTA domain-containing protein</fullName>
    </recommendedName>
</protein>
<gene>
    <name evidence="1" type="ORF">GGR89_003680</name>
</gene>
<dbReference type="RefSeq" id="WP_125974803.1">
    <property type="nucleotide sequence ID" value="NZ_BAAADY010000016.1"/>
</dbReference>
<proteinExistence type="predicted"/>
<dbReference type="Gene3D" id="3.30.10.20">
    <property type="match status" value="1"/>
</dbReference>
<reference evidence="1 2" key="1">
    <citation type="submission" date="2020-03" db="EMBL/GenBank/DDBJ databases">
        <title>Genomic Encyclopedia of Type Strains, Phase IV (KMG-IV): sequencing the most valuable type-strain genomes for metagenomic binning, comparative biology and taxonomic classification.</title>
        <authorList>
            <person name="Goeker M."/>
        </authorList>
    </citation>
    <scope>NUCLEOTIDE SEQUENCE [LARGE SCALE GENOMIC DNA]</scope>
    <source>
        <strain evidence="1 2">DSM 7225</strain>
    </source>
</reference>
<dbReference type="Proteomes" id="UP000531251">
    <property type="component" value="Unassembled WGS sequence"/>
</dbReference>
<dbReference type="EMBL" id="JAATJB010000014">
    <property type="protein sequence ID" value="NJB99339.1"/>
    <property type="molecule type" value="Genomic_DNA"/>
</dbReference>
<dbReference type="AlphaFoldDB" id="A0A7X5Y1G5"/>
<name>A0A7X5Y1G5_9SPHN</name>
<accession>A0A7X5Y1G5</accession>
<comment type="caution">
    <text evidence="1">The sequence shown here is derived from an EMBL/GenBank/DDBJ whole genome shotgun (WGS) entry which is preliminary data.</text>
</comment>
<dbReference type="CDD" id="cd06577">
    <property type="entry name" value="PASTA_pknB"/>
    <property type="match status" value="1"/>
</dbReference>
<evidence type="ECO:0000313" key="2">
    <source>
        <dbReference type="Proteomes" id="UP000531251"/>
    </source>
</evidence>
<dbReference type="InterPro" id="IPR005543">
    <property type="entry name" value="PASTA_dom"/>
</dbReference>
<evidence type="ECO:0008006" key="3">
    <source>
        <dbReference type="Google" id="ProtNLM"/>
    </source>
</evidence>
<keyword evidence="2" id="KW-1185">Reference proteome</keyword>